<protein>
    <submittedName>
        <fullName evidence="2">Uncharacterized protein</fullName>
    </submittedName>
</protein>
<feature type="region of interest" description="Disordered" evidence="1">
    <location>
        <begin position="51"/>
        <end position="71"/>
    </location>
</feature>
<keyword evidence="3" id="KW-1185">Reference proteome</keyword>
<evidence type="ECO:0000313" key="2">
    <source>
        <dbReference type="EMBL" id="EGT55821.1"/>
    </source>
</evidence>
<dbReference type="InParanoid" id="G0PGU7"/>
<evidence type="ECO:0000313" key="3">
    <source>
        <dbReference type="Proteomes" id="UP000008068"/>
    </source>
</evidence>
<dbReference type="HOGENOM" id="CLU_2544614_0_0_1"/>
<dbReference type="EMBL" id="GL380446">
    <property type="protein sequence ID" value="EGT55821.1"/>
    <property type="molecule type" value="Genomic_DNA"/>
</dbReference>
<evidence type="ECO:0000256" key="1">
    <source>
        <dbReference type="SAM" id="MobiDB-lite"/>
    </source>
</evidence>
<organism evidence="3">
    <name type="scientific">Caenorhabditis brenneri</name>
    <name type="common">Nematode worm</name>
    <dbReference type="NCBI Taxonomy" id="135651"/>
    <lineage>
        <taxon>Eukaryota</taxon>
        <taxon>Metazoa</taxon>
        <taxon>Ecdysozoa</taxon>
        <taxon>Nematoda</taxon>
        <taxon>Chromadorea</taxon>
        <taxon>Rhabditida</taxon>
        <taxon>Rhabditina</taxon>
        <taxon>Rhabditomorpha</taxon>
        <taxon>Rhabditoidea</taxon>
        <taxon>Rhabditidae</taxon>
        <taxon>Peloderinae</taxon>
        <taxon>Caenorhabditis</taxon>
    </lineage>
</organism>
<accession>G0PGU7</accession>
<sequence>MNLRNKCDVISNGRTMKGNISQVQPEITVTLSPYFHSSLLFPPLSMHLLSSSPLPSTRPNNSSSPPSSSSLHCLCIHTHIDAK</sequence>
<name>G0PGU7_CAEBE</name>
<dbReference type="Proteomes" id="UP000008068">
    <property type="component" value="Unassembled WGS sequence"/>
</dbReference>
<dbReference type="AlphaFoldDB" id="G0PGU7"/>
<reference evidence="3" key="1">
    <citation type="submission" date="2011-07" db="EMBL/GenBank/DDBJ databases">
        <authorList>
            <consortium name="Caenorhabditis brenneri Sequencing and Analysis Consortium"/>
            <person name="Wilson R.K."/>
        </authorList>
    </citation>
    <scope>NUCLEOTIDE SEQUENCE [LARGE SCALE GENOMIC DNA]</scope>
    <source>
        <strain evidence="3">PB2801</strain>
    </source>
</reference>
<gene>
    <name evidence="2" type="ORF">CAEBREN_28619</name>
</gene>
<proteinExistence type="predicted"/>